<gene>
    <name evidence="2" type="ORF">CKM354_000783900</name>
</gene>
<dbReference type="InterPro" id="IPR016197">
    <property type="entry name" value="Chromo-like_dom_sf"/>
</dbReference>
<accession>A0A9P3CKX6</accession>
<dbReference type="RefSeq" id="XP_044659135.1">
    <property type="nucleotide sequence ID" value="XM_044803200.1"/>
</dbReference>
<evidence type="ECO:0000256" key="1">
    <source>
        <dbReference type="ARBA" id="ARBA00011353"/>
    </source>
</evidence>
<dbReference type="CDD" id="cd00024">
    <property type="entry name" value="CD_CSD"/>
    <property type="match status" value="1"/>
</dbReference>
<sequence>MPRRGGKKQTRQRAGLGAAFGVQYQVHLSPPYSLKDEPTWVIEEIINSGRKHGKTFYKVKWKPTREPAESLQGTADEAIAEFHLMNAG</sequence>
<reference evidence="2 3" key="1">
    <citation type="submission" date="2021-01" db="EMBL/GenBank/DDBJ databases">
        <title>Cercospora kikuchii MAFF 305040 whole genome shotgun sequence.</title>
        <authorList>
            <person name="Kashiwa T."/>
            <person name="Suzuki T."/>
        </authorList>
    </citation>
    <scope>NUCLEOTIDE SEQUENCE [LARGE SCALE GENOMIC DNA]</scope>
    <source>
        <strain evidence="2 3">MAFF 305040</strain>
    </source>
</reference>
<evidence type="ECO:0000313" key="2">
    <source>
        <dbReference type="EMBL" id="GIZ44648.1"/>
    </source>
</evidence>
<dbReference type="OrthoDB" id="10661175at2759"/>
<evidence type="ECO:0000313" key="3">
    <source>
        <dbReference type="Proteomes" id="UP000825890"/>
    </source>
</evidence>
<evidence type="ECO:0008006" key="4">
    <source>
        <dbReference type="Google" id="ProtNLM"/>
    </source>
</evidence>
<dbReference type="GeneID" id="68293414"/>
<dbReference type="SUPFAM" id="SSF54160">
    <property type="entry name" value="Chromo domain-like"/>
    <property type="match status" value="1"/>
</dbReference>
<proteinExistence type="predicted"/>
<protein>
    <recommendedName>
        <fullName evidence="4">Chromo domain-containing protein</fullName>
    </recommendedName>
</protein>
<dbReference type="Proteomes" id="UP000825890">
    <property type="component" value="Unassembled WGS sequence"/>
</dbReference>
<comment type="caution">
    <text evidence="2">The sequence shown here is derived from an EMBL/GenBank/DDBJ whole genome shotgun (WGS) entry which is preliminary data.</text>
</comment>
<name>A0A9P3CKX6_9PEZI</name>
<dbReference type="AlphaFoldDB" id="A0A9P3CKX6"/>
<comment type="subunit">
    <text evidence="1">Component of the NuA4 histone acetyltransferase complex.</text>
</comment>
<dbReference type="Gene3D" id="2.40.50.40">
    <property type="match status" value="1"/>
</dbReference>
<keyword evidence="3" id="KW-1185">Reference proteome</keyword>
<organism evidence="2 3">
    <name type="scientific">Cercospora kikuchii</name>
    <dbReference type="NCBI Taxonomy" id="84275"/>
    <lineage>
        <taxon>Eukaryota</taxon>
        <taxon>Fungi</taxon>
        <taxon>Dikarya</taxon>
        <taxon>Ascomycota</taxon>
        <taxon>Pezizomycotina</taxon>
        <taxon>Dothideomycetes</taxon>
        <taxon>Dothideomycetidae</taxon>
        <taxon>Mycosphaerellales</taxon>
        <taxon>Mycosphaerellaceae</taxon>
        <taxon>Cercospora</taxon>
    </lineage>
</organism>
<dbReference type="EMBL" id="BOLY01000005">
    <property type="protein sequence ID" value="GIZ44648.1"/>
    <property type="molecule type" value="Genomic_DNA"/>
</dbReference>